<dbReference type="Proteomes" id="UP000241421">
    <property type="component" value="Unassembled WGS sequence"/>
</dbReference>
<dbReference type="InterPro" id="IPR014222">
    <property type="entry name" value="Cyt_c_oxidase_su2"/>
</dbReference>
<evidence type="ECO:0000256" key="19">
    <source>
        <dbReference type="PROSITE-ProRule" id="PRU00433"/>
    </source>
</evidence>
<keyword evidence="6 19" id="KW-0349">Heme</keyword>
<evidence type="ECO:0000256" key="13">
    <source>
        <dbReference type="ARBA" id="ARBA00023004"/>
    </source>
</evidence>
<dbReference type="EMBL" id="PXWF02000115">
    <property type="protein sequence ID" value="PWF49086.1"/>
    <property type="molecule type" value="Genomic_DNA"/>
</dbReference>
<evidence type="ECO:0000256" key="18">
    <source>
        <dbReference type="ARBA" id="ARBA00047816"/>
    </source>
</evidence>
<evidence type="ECO:0000256" key="14">
    <source>
        <dbReference type="ARBA" id="ARBA00023008"/>
    </source>
</evidence>
<dbReference type="GO" id="GO:0016491">
    <property type="term" value="F:oxidoreductase activity"/>
    <property type="evidence" value="ECO:0007669"/>
    <property type="project" value="InterPro"/>
</dbReference>
<keyword evidence="9 19" id="KW-0479">Metal-binding</keyword>
<feature type="domain" description="Cytochrome oxidase subunit II copper A binding" evidence="21">
    <location>
        <begin position="127"/>
        <end position="242"/>
    </location>
</feature>
<dbReference type="OrthoDB" id="9773456at2"/>
<dbReference type="GO" id="GO:0020037">
    <property type="term" value="F:heme binding"/>
    <property type="evidence" value="ECO:0007669"/>
    <property type="project" value="InterPro"/>
</dbReference>
<dbReference type="InterPro" id="IPR036909">
    <property type="entry name" value="Cyt_c-like_dom_sf"/>
</dbReference>
<dbReference type="InterPro" id="IPR036257">
    <property type="entry name" value="Cyt_c_oxidase_su2_TM_sf"/>
</dbReference>
<dbReference type="InterPro" id="IPR002429">
    <property type="entry name" value="CcO_II-like_C"/>
</dbReference>
<dbReference type="AlphaFoldDB" id="A0A2U2HNT1"/>
<dbReference type="EC" id="7.1.1.9" evidence="4"/>
<keyword evidence="10" id="KW-1278">Translocase</keyword>
<name>A0A2U2HNT1_9BURK</name>
<dbReference type="Pfam" id="PF00116">
    <property type="entry name" value="COX2"/>
    <property type="match status" value="1"/>
</dbReference>
<dbReference type="InterPro" id="IPR001505">
    <property type="entry name" value="Copper_CuA"/>
</dbReference>
<dbReference type="PROSITE" id="PS00078">
    <property type="entry name" value="COX2"/>
    <property type="match status" value="1"/>
</dbReference>
<evidence type="ECO:0000256" key="8">
    <source>
        <dbReference type="ARBA" id="ARBA00022692"/>
    </source>
</evidence>
<dbReference type="SUPFAM" id="SSF49503">
    <property type="entry name" value="Cupredoxins"/>
    <property type="match status" value="1"/>
</dbReference>
<dbReference type="InterPro" id="IPR009056">
    <property type="entry name" value="Cyt_c-like_dom"/>
</dbReference>
<keyword evidence="5" id="KW-0813">Transport</keyword>
<protein>
    <recommendedName>
        <fullName evidence="4">cytochrome-c oxidase</fullName>
        <ecNumber evidence="4">7.1.1.9</ecNumber>
    </recommendedName>
    <alternativeName>
        <fullName evidence="17">Cytochrome aa3 subunit 2</fullName>
    </alternativeName>
</protein>
<gene>
    <name evidence="23" type="primary">coxB</name>
    <name evidence="23" type="ORF">C7C56_008470</name>
</gene>
<evidence type="ECO:0000256" key="2">
    <source>
        <dbReference type="ARBA" id="ARBA00004418"/>
    </source>
</evidence>
<keyword evidence="13 19" id="KW-0408">Iron</keyword>
<feature type="domain" description="Cytochrome c" evidence="22">
    <location>
        <begin position="253"/>
        <end position="346"/>
    </location>
</feature>
<dbReference type="Gene3D" id="2.60.40.420">
    <property type="entry name" value="Cupredoxins - blue copper proteins"/>
    <property type="match status" value="1"/>
</dbReference>
<dbReference type="GO" id="GO:0004129">
    <property type="term" value="F:cytochrome-c oxidase activity"/>
    <property type="evidence" value="ECO:0007669"/>
    <property type="project" value="UniProtKB-EC"/>
</dbReference>
<dbReference type="Gene3D" id="1.10.287.90">
    <property type="match status" value="1"/>
</dbReference>
<evidence type="ECO:0000256" key="15">
    <source>
        <dbReference type="ARBA" id="ARBA00023136"/>
    </source>
</evidence>
<evidence type="ECO:0000256" key="7">
    <source>
        <dbReference type="ARBA" id="ARBA00022660"/>
    </source>
</evidence>
<dbReference type="PANTHER" id="PTHR22888">
    <property type="entry name" value="CYTOCHROME C OXIDASE, SUBUNIT II"/>
    <property type="match status" value="1"/>
</dbReference>
<dbReference type="PROSITE" id="PS50857">
    <property type="entry name" value="COX2_CUA"/>
    <property type="match status" value="1"/>
</dbReference>
<keyword evidence="8 20" id="KW-0812">Transmembrane</keyword>
<evidence type="ECO:0000256" key="16">
    <source>
        <dbReference type="ARBA" id="ARBA00024688"/>
    </source>
</evidence>
<evidence type="ECO:0000259" key="21">
    <source>
        <dbReference type="PROSITE" id="PS50857"/>
    </source>
</evidence>
<dbReference type="GO" id="GO:0016020">
    <property type="term" value="C:membrane"/>
    <property type="evidence" value="ECO:0007669"/>
    <property type="project" value="UniProtKB-SubCell"/>
</dbReference>
<evidence type="ECO:0000256" key="10">
    <source>
        <dbReference type="ARBA" id="ARBA00022967"/>
    </source>
</evidence>
<dbReference type="CDD" id="cd04213">
    <property type="entry name" value="CuRO_CcO_Caa3_II"/>
    <property type="match status" value="1"/>
</dbReference>
<evidence type="ECO:0000256" key="1">
    <source>
        <dbReference type="ARBA" id="ARBA00004141"/>
    </source>
</evidence>
<evidence type="ECO:0000256" key="3">
    <source>
        <dbReference type="ARBA" id="ARBA00007866"/>
    </source>
</evidence>
<dbReference type="Pfam" id="PF00034">
    <property type="entry name" value="Cytochrom_C"/>
    <property type="match status" value="1"/>
</dbReference>
<dbReference type="InterPro" id="IPR008972">
    <property type="entry name" value="Cupredoxin"/>
</dbReference>
<accession>A0A2U2HNT1</accession>
<feature type="transmembrane region" description="Helical" evidence="20">
    <location>
        <begin position="51"/>
        <end position="70"/>
    </location>
</feature>
<comment type="catalytic activity">
    <reaction evidence="18">
        <text>4 Fe(II)-[cytochrome c] + O2 + 8 H(+)(in) = 4 Fe(III)-[cytochrome c] + 2 H2O + 4 H(+)(out)</text>
        <dbReference type="Rhea" id="RHEA:11436"/>
        <dbReference type="Rhea" id="RHEA-COMP:10350"/>
        <dbReference type="Rhea" id="RHEA-COMP:14399"/>
        <dbReference type="ChEBI" id="CHEBI:15377"/>
        <dbReference type="ChEBI" id="CHEBI:15378"/>
        <dbReference type="ChEBI" id="CHEBI:15379"/>
        <dbReference type="ChEBI" id="CHEBI:29033"/>
        <dbReference type="ChEBI" id="CHEBI:29034"/>
        <dbReference type="EC" id="7.1.1.9"/>
    </reaction>
</comment>
<evidence type="ECO:0000256" key="5">
    <source>
        <dbReference type="ARBA" id="ARBA00022448"/>
    </source>
</evidence>
<reference evidence="23 24" key="1">
    <citation type="submission" date="2018-04" db="EMBL/GenBank/DDBJ databases">
        <title>Massilia violaceinigra sp. nov., a novel purple-pigmented bacterium isolated from Tianshan glacier, Xinjiang, China.</title>
        <authorList>
            <person name="Wang H."/>
        </authorList>
    </citation>
    <scope>NUCLEOTIDE SEQUENCE [LARGE SCALE GENOMIC DNA]</scope>
    <source>
        <strain evidence="23 24">B448-2</strain>
    </source>
</reference>
<feature type="transmembrane region" description="Helical" evidence="20">
    <location>
        <begin position="91"/>
        <end position="116"/>
    </location>
</feature>
<dbReference type="GO" id="GO:0005507">
    <property type="term" value="F:copper ion binding"/>
    <property type="evidence" value="ECO:0007669"/>
    <property type="project" value="InterPro"/>
</dbReference>
<comment type="function">
    <text evidence="16">Subunits I and II form the functional core of the enzyme complex. Electrons originating in cytochrome c are transferred via heme a and Cu(A) to the binuclear center formed by heme a3 and Cu(B).</text>
</comment>
<evidence type="ECO:0000313" key="23">
    <source>
        <dbReference type="EMBL" id="PWF49086.1"/>
    </source>
</evidence>
<dbReference type="GO" id="GO:0042597">
    <property type="term" value="C:periplasmic space"/>
    <property type="evidence" value="ECO:0007669"/>
    <property type="project" value="UniProtKB-SubCell"/>
</dbReference>
<comment type="similarity">
    <text evidence="3">Belongs to the cytochrome c oxidase subunit 2 family.</text>
</comment>
<keyword evidence="15 20" id="KW-0472">Membrane</keyword>
<dbReference type="SUPFAM" id="SSF46626">
    <property type="entry name" value="Cytochrome c"/>
    <property type="match status" value="1"/>
</dbReference>
<keyword evidence="24" id="KW-1185">Reference proteome</keyword>
<evidence type="ECO:0000256" key="12">
    <source>
        <dbReference type="ARBA" id="ARBA00022989"/>
    </source>
</evidence>
<dbReference type="PROSITE" id="PS51007">
    <property type="entry name" value="CYTC"/>
    <property type="match status" value="1"/>
</dbReference>
<dbReference type="PANTHER" id="PTHR22888:SF9">
    <property type="entry name" value="CYTOCHROME C OXIDASE SUBUNIT 2"/>
    <property type="match status" value="1"/>
</dbReference>
<keyword evidence="14" id="KW-0186">Copper</keyword>
<evidence type="ECO:0000256" key="20">
    <source>
        <dbReference type="SAM" id="Phobius"/>
    </source>
</evidence>
<evidence type="ECO:0000256" key="4">
    <source>
        <dbReference type="ARBA" id="ARBA00012949"/>
    </source>
</evidence>
<evidence type="ECO:0000256" key="17">
    <source>
        <dbReference type="ARBA" id="ARBA00031399"/>
    </source>
</evidence>
<evidence type="ECO:0000313" key="24">
    <source>
        <dbReference type="Proteomes" id="UP000241421"/>
    </source>
</evidence>
<dbReference type="NCBIfam" id="TIGR02866">
    <property type="entry name" value="CoxB"/>
    <property type="match status" value="1"/>
</dbReference>
<evidence type="ECO:0000259" key="22">
    <source>
        <dbReference type="PROSITE" id="PS51007"/>
    </source>
</evidence>
<comment type="caution">
    <text evidence="23">The sequence shown here is derived from an EMBL/GenBank/DDBJ whole genome shotgun (WGS) entry which is preliminary data.</text>
</comment>
<dbReference type="GO" id="GO:0042773">
    <property type="term" value="P:ATP synthesis coupled electron transport"/>
    <property type="evidence" value="ECO:0007669"/>
    <property type="project" value="TreeGrafter"/>
</dbReference>
<evidence type="ECO:0000256" key="9">
    <source>
        <dbReference type="ARBA" id="ARBA00022723"/>
    </source>
</evidence>
<keyword evidence="12 20" id="KW-1133">Transmembrane helix</keyword>
<evidence type="ECO:0000256" key="11">
    <source>
        <dbReference type="ARBA" id="ARBA00022982"/>
    </source>
</evidence>
<keyword evidence="11" id="KW-0249">Electron transport</keyword>
<keyword evidence="7" id="KW-0679">Respiratory chain</keyword>
<sequence length="346" mass="36941">MPVPMIFCKLRRQGLLAPLVCVLPGCAGVQSVMSPAGPAAAAIAKISWVMFIGGTLILLLVMALALYAVLRAPRQRARTSSPLNSSPRTSSHLLIVAGGVALPVLTLTALLVYGFVEMRQLRGADPNAPIDIVVVGNQWWWDVHYPGAPGLAVTTANEIHIPTGVPVRIAVRTNDVIHSFWVPRLAGKIDLIPGRTNHIVLRADEAGIFRGQCAEFCGAQHARMALLVIAEPAVRHQAWLASQRRPAAHPADARALRGRREFTARGCVDCHAVRGLGAAPLARGPDLTHIGSRLQLGAGTLANNRANLVALIAHGQRLKPGNRMPAYAHLEPDALEAIAVYLEGLK</sequence>
<proteinExistence type="inferred from homology"/>
<comment type="subcellular location">
    <subcellularLocation>
        <location evidence="1">Membrane</location>
        <topology evidence="1">Multi-pass membrane protein</topology>
    </subcellularLocation>
    <subcellularLocation>
        <location evidence="2">Periplasm</location>
    </subcellularLocation>
</comment>
<dbReference type="InterPro" id="IPR045187">
    <property type="entry name" value="CcO_II"/>
</dbReference>
<dbReference type="InterPro" id="IPR034236">
    <property type="entry name" value="CuRO_CcO_Caa3_II"/>
</dbReference>
<organism evidence="23 24">
    <name type="scientific">Massilia glaciei</name>
    <dbReference type="NCBI Taxonomy" id="1524097"/>
    <lineage>
        <taxon>Bacteria</taxon>
        <taxon>Pseudomonadati</taxon>
        <taxon>Pseudomonadota</taxon>
        <taxon>Betaproteobacteria</taxon>
        <taxon>Burkholderiales</taxon>
        <taxon>Oxalobacteraceae</taxon>
        <taxon>Telluria group</taxon>
        <taxon>Massilia</taxon>
    </lineage>
</organism>
<evidence type="ECO:0000256" key="6">
    <source>
        <dbReference type="ARBA" id="ARBA00022617"/>
    </source>
</evidence>